<dbReference type="KEGG" id="temp:RBB75_19970"/>
<dbReference type="PRINTS" id="PR00469">
    <property type="entry name" value="PNDRDTASEII"/>
</dbReference>
<dbReference type="Pfam" id="PF07992">
    <property type="entry name" value="Pyr_redox_2"/>
    <property type="match status" value="1"/>
</dbReference>
<organism evidence="5">
    <name type="scientific">Tunturiibacter empetritectus</name>
    <dbReference type="NCBI Taxonomy" id="3069691"/>
    <lineage>
        <taxon>Bacteria</taxon>
        <taxon>Pseudomonadati</taxon>
        <taxon>Acidobacteriota</taxon>
        <taxon>Terriglobia</taxon>
        <taxon>Terriglobales</taxon>
        <taxon>Acidobacteriaceae</taxon>
        <taxon>Tunturiibacter</taxon>
    </lineage>
</organism>
<reference evidence="5" key="2">
    <citation type="journal article" date="2024" name="Environ. Microbiol.">
        <title>Genome analysis and description of Tunturibacter gen. nov. expands the diversity of Terriglobia in tundra soils.</title>
        <authorList>
            <person name="Messyasz A."/>
            <person name="Mannisto M.K."/>
            <person name="Kerkhof L.J."/>
            <person name="Haggblom M.M."/>
        </authorList>
    </citation>
    <scope>NUCLEOTIDE SEQUENCE</scope>
    <source>
        <strain evidence="5">M8UP23</strain>
    </source>
</reference>
<dbReference type="AlphaFoldDB" id="A0AAU7ZD74"/>
<proteinExistence type="predicted"/>
<dbReference type="PROSITE" id="PS50110">
    <property type="entry name" value="RESPONSE_REGULATORY"/>
    <property type="match status" value="1"/>
</dbReference>
<dbReference type="InterPro" id="IPR011006">
    <property type="entry name" value="CheY-like_superfamily"/>
</dbReference>
<dbReference type="PRINTS" id="PR00368">
    <property type="entry name" value="FADPNR"/>
</dbReference>
<gene>
    <name evidence="5" type="ORF">RBB75_19970</name>
</gene>
<keyword evidence="1" id="KW-0285">Flavoprotein</keyword>
<keyword evidence="2" id="KW-0560">Oxidoreductase</keyword>
<dbReference type="SUPFAM" id="SSF52172">
    <property type="entry name" value="CheY-like"/>
    <property type="match status" value="1"/>
</dbReference>
<evidence type="ECO:0000313" key="5">
    <source>
        <dbReference type="EMBL" id="XCB26671.1"/>
    </source>
</evidence>
<dbReference type="Gene3D" id="3.40.30.10">
    <property type="entry name" value="Glutaredoxin"/>
    <property type="match status" value="1"/>
</dbReference>
<feature type="domain" description="Response regulatory" evidence="4">
    <location>
        <begin position="5"/>
        <end position="128"/>
    </location>
</feature>
<dbReference type="Gene3D" id="3.40.50.2300">
    <property type="match status" value="1"/>
</dbReference>
<sequence length="548" mass="59599">MPKPILLAIDDDTSVLEAVVQDLRRHYGQDYRIVRAASGAAALDICRQLKERKDTVALFLSDQRMPGMTGVDFLQQALCIYPNAKRVLLTAYADTEAAIRAINSAKIHYYLNKPWDPPEEKLYPVLDDLLGSWKEGYRPPFEGIRVVGVRWSAMDHAVRDFLSRNRIPYQWLNPETNPDALALLKEKGIDDTKLPVILFGDGTALVQPTSTEMANKVGLRTQAQQEFYDVVVVGAGPAGLAAGVYGASEGLRTLVIEAAAPGGQAGSSSKIENYLGFPEGLSGEELAKRAFLQANRLGAEFLTQKVNCIRAENQYRILTMADGQEVTCHVCLLATGVDYCKLDVPGADKLSGAGVYYGAALTEAMSCKEEAVYIVGGANSAGQAAMHFSRYADHVHMLVRGKSLESSMSKYLIDQIEATPNITVETGTEVIAMGGETHLECLTLKTPRGEEARPASSLFIFIGAAPKTDWMPAELCRDSKGFILAGPDLKAQAPKSWKLERDPYLLETSVPGIFVAGDVRFNSVKRCASAVGEGSIAIQFVHQYLATL</sequence>
<dbReference type="InterPro" id="IPR001789">
    <property type="entry name" value="Sig_transdc_resp-reg_receiver"/>
</dbReference>
<dbReference type="InterPro" id="IPR036188">
    <property type="entry name" value="FAD/NAD-bd_sf"/>
</dbReference>
<dbReference type="EMBL" id="CP132932">
    <property type="protein sequence ID" value="XCB26671.1"/>
    <property type="molecule type" value="Genomic_DNA"/>
</dbReference>
<evidence type="ECO:0000256" key="3">
    <source>
        <dbReference type="PROSITE-ProRule" id="PRU00169"/>
    </source>
</evidence>
<dbReference type="PANTHER" id="PTHR48105">
    <property type="entry name" value="THIOREDOXIN REDUCTASE 1-RELATED-RELATED"/>
    <property type="match status" value="1"/>
</dbReference>
<accession>A0AAU7ZD74</accession>
<evidence type="ECO:0000256" key="1">
    <source>
        <dbReference type="ARBA" id="ARBA00022630"/>
    </source>
</evidence>
<keyword evidence="3" id="KW-0597">Phosphoprotein</keyword>
<dbReference type="SMART" id="SM00448">
    <property type="entry name" value="REC"/>
    <property type="match status" value="1"/>
</dbReference>
<feature type="modified residue" description="4-aspartylphosphate" evidence="3">
    <location>
        <position position="62"/>
    </location>
</feature>
<evidence type="ECO:0000259" key="4">
    <source>
        <dbReference type="PROSITE" id="PS50110"/>
    </source>
</evidence>
<reference evidence="5" key="1">
    <citation type="submission" date="2023-08" db="EMBL/GenBank/DDBJ databases">
        <authorList>
            <person name="Messyasz A."/>
            <person name="Mannisto M.K."/>
            <person name="Kerkhof L.J."/>
            <person name="Haggblom M."/>
        </authorList>
    </citation>
    <scope>NUCLEOTIDE SEQUENCE</scope>
    <source>
        <strain evidence="5">M8UP23</strain>
    </source>
</reference>
<dbReference type="Pfam" id="PF00072">
    <property type="entry name" value="Response_reg"/>
    <property type="match status" value="1"/>
</dbReference>
<protein>
    <submittedName>
        <fullName evidence="5">FAD-dependent oxidoreductase</fullName>
    </submittedName>
</protein>
<dbReference type="GO" id="GO:0016491">
    <property type="term" value="F:oxidoreductase activity"/>
    <property type="evidence" value="ECO:0007669"/>
    <property type="project" value="UniProtKB-KW"/>
</dbReference>
<dbReference type="Gene3D" id="3.50.50.60">
    <property type="entry name" value="FAD/NAD(P)-binding domain"/>
    <property type="match status" value="2"/>
</dbReference>
<dbReference type="GO" id="GO:0000160">
    <property type="term" value="P:phosphorelay signal transduction system"/>
    <property type="evidence" value="ECO:0007669"/>
    <property type="project" value="InterPro"/>
</dbReference>
<dbReference type="RefSeq" id="WP_353069105.1">
    <property type="nucleotide sequence ID" value="NZ_CP132932.1"/>
</dbReference>
<dbReference type="SUPFAM" id="SSF51905">
    <property type="entry name" value="FAD/NAD(P)-binding domain"/>
    <property type="match status" value="1"/>
</dbReference>
<dbReference type="InterPro" id="IPR023753">
    <property type="entry name" value="FAD/NAD-binding_dom"/>
</dbReference>
<evidence type="ECO:0000256" key="2">
    <source>
        <dbReference type="ARBA" id="ARBA00023002"/>
    </source>
</evidence>
<dbReference type="InterPro" id="IPR050097">
    <property type="entry name" value="Ferredoxin-NADP_redctase_2"/>
</dbReference>
<name>A0AAU7ZD74_9BACT</name>